<feature type="domain" description="Exonuclease" evidence="11">
    <location>
        <begin position="101"/>
        <end position="262"/>
    </location>
</feature>
<keyword evidence="8" id="KW-0539">Nucleus</keyword>
<dbReference type="EMBL" id="JADCUA010000016">
    <property type="protein sequence ID" value="KAH9834226.1"/>
    <property type="molecule type" value="Genomic_DNA"/>
</dbReference>
<organism evidence="12 13">
    <name type="scientific">Rhodofomes roseus</name>
    <dbReference type="NCBI Taxonomy" id="34475"/>
    <lineage>
        <taxon>Eukaryota</taxon>
        <taxon>Fungi</taxon>
        <taxon>Dikarya</taxon>
        <taxon>Basidiomycota</taxon>
        <taxon>Agaricomycotina</taxon>
        <taxon>Agaricomycetes</taxon>
        <taxon>Polyporales</taxon>
        <taxon>Rhodofomes</taxon>
    </lineage>
</organism>
<evidence type="ECO:0000256" key="1">
    <source>
        <dbReference type="ARBA" id="ARBA00004123"/>
    </source>
</evidence>
<dbReference type="PANTHER" id="PTHR12801:SF45">
    <property type="entry name" value="RNA EXONUCLEASE 4"/>
    <property type="match status" value="1"/>
</dbReference>
<dbReference type="RefSeq" id="XP_047776882.1">
    <property type="nucleotide sequence ID" value="XM_047925783.1"/>
</dbReference>
<dbReference type="SMART" id="SM00479">
    <property type="entry name" value="EXOIII"/>
    <property type="match status" value="1"/>
</dbReference>
<evidence type="ECO:0000313" key="13">
    <source>
        <dbReference type="Proteomes" id="UP000814176"/>
    </source>
</evidence>
<comment type="function">
    <text evidence="9">Exoribonuclease involved in ribosome biosynthesis. Involved in the processing of ITS1, the internal transcribed spacer localized between the 18S and 5.8S rRNAs.</text>
</comment>
<dbReference type="GeneID" id="72006515"/>
<dbReference type="Pfam" id="PF00929">
    <property type="entry name" value="RNase_T"/>
    <property type="match status" value="1"/>
</dbReference>
<evidence type="ECO:0000256" key="10">
    <source>
        <dbReference type="SAM" id="MobiDB-lite"/>
    </source>
</evidence>
<name>A0ABQ8KA18_9APHY</name>
<evidence type="ECO:0000259" key="11">
    <source>
        <dbReference type="SMART" id="SM00479"/>
    </source>
</evidence>
<dbReference type="CDD" id="cd06144">
    <property type="entry name" value="REX4_like"/>
    <property type="match status" value="1"/>
</dbReference>
<dbReference type="InterPro" id="IPR036397">
    <property type="entry name" value="RNaseH_sf"/>
</dbReference>
<dbReference type="Gene3D" id="3.30.420.10">
    <property type="entry name" value="Ribonuclease H-like superfamily/Ribonuclease H"/>
    <property type="match status" value="1"/>
</dbReference>
<evidence type="ECO:0000256" key="2">
    <source>
        <dbReference type="ARBA" id="ARBA00010489"/>
    </source>
</evidence>
<accession>A0ABQ8KA18</accession>
<comment type="caution">
    <text evidence="12">The sequence shown here is derived from an EMBL/GenBank/DDBJ whole genome shotgun (WGS) entry which is preliminary data.</text>
</comment>
<sequence length="338" mass="37606">MSRQTTTAQKPSSNWLALKKKLPSDSRKSVTPPPKKKRKTGHESEDTSEIAFIRGKDISSFRSVTPTVDEEDLQDGDPKAVMRKMIAGAPVHLPNHQQPGKYLALDCEMVGVGPEGRESSLARVSIVNFYGHVLLDVYVRQRERVVDYRTQYSGIRPSDMVDAKPFPEVQQQVADLLKDRILVGHAVHNDLKALFLSHPRQQTRDTQVYAHKHKVVKTKWAALRNLVQQELGVAIQTGEHSSVTDARATMAVFRLHHKEWEKGQRPDGPLSTKKRKRAGSVPDATHATSKSITKVSATVASEFPGGGRKGVSSGLSTIVKRKETVSTKTNDKWWTKLG</sequence>
<evidence type="ECO:0000256" key="6">
    <source>
        <dbReference type="ARBA" id="ARBA00022801"/>
    </source>
</evidence>
<dbReference type="Proteomes" id="UP000814176">
    <property type="component" value="Unassembled WGS sequence"/>
</dbReference>
<evidence type="ECO:0000256" key="9">
    <source>
        <dbReference type="ARBA" id="ARBA00025599"/>
    </source>
</evidence>
<dbReference type="InterPro" id="IPR047021">
    <property type="entry name" value="REXO1/3/4-like"/>
</dbReference>
<evidence type="ECO:0000256" key="3">
    <source>
        <dbReference type="ARBA" id="ARBA00016937"/>
    </source>
</evidence>
<protein>
    <recommendedName>
        <fullName evidence="3">RNA exonuclease 4</fullName>
    </recommendedName>
</protein>
<evidence type="ECO:0000256" key="8">
    <source>
        <dbReference type="ARBA" id="ARBA00023242"/>
    </source>
</evidence>
<dbReference type="SUPFAM" id="SSF53098">
    <property type="entry name" value="Ribonuclease H-like"/>
    <property type="match status" value="1"/>
</dbReference>
<keyword evidence="6" id="KW-0378">Hydrolase</keyword>
<dbReference type="InterPro" id="IPR012337">
    <property type="entry name" value="RNaseH-like_sf"/>
</dbReference>
<dbReference type="PANTHER" id="PTHR12801">
    <property type="entry name" value="RNA EXONUCLEASE REXO1 / RECO3 FAMILY MEMBER-RELATED"/>
    <property type="match status" value="1"/>
</dbReference>
<evidence type="ECO:0000256" key="7">
    <source>
        <dbReference type="ARBA" id="ARBA00022839"/>
    </source>
</evidence>
<keyword evidence="7" id="KW-0269">Exonuclease</keyword>
<reference evidence="12 13" key="1">
    <citation type="journal article" date="2021" name="Environ. Microbiol.">
        <title>Gene family expansions and transcriptome signatures uncover fungal adaptations to wood decay.</title>
        <authorList>
            <person name="Hage H."/>
            <person name="Miyauchi S."/>
            <person name="Viragh M."/>
            <person name="Drula E."/>
            <person name="Min B."/>
            <person name="Chaduli D."/>
            <person name="Navarro D."/>
            <person name="Favel A."/>
            <person name="Norest M."/>
            <person name="Lesage-Meessen L."/>
            <person name="Balint B."/>
            <person name="Merenyi Z."/>
            <person name="de Eugenio L."/>
            <person name="Morin E."/>
            <person name="Martinez A.T."/>
            <person name="Baldrian P."/>
            <person name="Stursova M."/>
            <person name="Martinez M.J."/>
            <person name="Novotny C."/>
            <person name="Magnuson J.K."/>
            <person name="Spatafora J.W."/>
            <person name="Maurice S."/>
            <person name="Pangilinan J."/>
            <person name="Andreopoulos W."/>
            <person name="LaButti K."/>
            <person name="Hundley H."/>
            <person name="Na H."/>
            <person name="Kuo A."/>
            <person name="Barry K."/>
            <person name="Lipzen A."/>
            <person name="Henrissat B."/>
            <person name="Riley R."/>
            <person name="Ahrendt S."/>
            <person name="Nagy L.G."/>
            <person name="Grigoriev I.V."/>
            <person name="Martin F."/>
            <person name="Rosso M.N."/>
        </authorList>
    </citation>
    <scope>NUCLEOTIDE SEQUENCE [LARGE SCALE GENOMIC DNA]</scope>
    <source>
        <strain evidence="12 13">CIRM-BRFM 1785</strain>
    </source>
</reference>
<gene>
    <name evidence="12" type="ORF">C8Q71DRAFT_797993</name>
</gene>
<dbReference type="InterPro" id="IPR013520">
    <property type="entry name" value="Ribonucl_H"/>
</dbReference>
<evidence type="ECO:0000313" key="12">
    <source>
        <dbReference type="EMBL" id="KAH9834226.1"/>
    </source>
</evidence>
<feature type="region of interest" description="Disordered" evidence="10">
    <location>
        <begin position="1"/>
        <end position="49"/>
    </location>
</feature>
<comment type="similarity">
    <text evidence="2">Belongs to the REXO4 family.</text>
</comment>
<evidence type="ECO:0000256" key="4">
    <source>
        <dbReference type="ARBA" id="ARBA00022552"/>
    </source>
</evidence>
<keyword evidence="5" id="KW-0540">Nuclease</keyword>
<feature type="compositionally biased region" description="Polar residues" evidence="10">
    <location>
        <begin position="1"/>
        <end position="15"/>
    </location>
</feature>
<keyword evidence="4" id="KW-0698">rRNA processing</keyword>
<keyword evidence="13" id="KW-1185">Reference proteome</keyword>
<comment type="subcellular location">
    <subcellularLocation>
        <location evidence="1">Nucleus</location>
    </subcellularLocation>
</comment>
<dbReference type="InterPro" id="IPR037431">
    <property type="entry name" value="REX4_DEDDh_dom"/>
</dbReference>
<evidence type="ECO:0000256" key="5">
    <source>
        <dbReference type="ARBA" id="ARBA00022722"/>
    </source>
</evidence>
<proteinExistence type="inferred from homology"/>
<feature type="region of interest" description="Disordered" evidence="10">
    <location>
        <begin position="258"/>
        <end position="292"/>
    </location>
</feature>